<feature type="chain" id="PRO_5038181670" description="Endolytic peptidoglycan transglycosylase RlpA" evidence="3">
    <location>
        <begin position="19"/>
        <end position="169"/>
    </location>
</feature>
<evidence type="ECO:0000256" key="5">
    <source>
        <dbReference type="SAM" id="MobiDB-lite"/>
    </source>
</evidence>
<evidence type="ECO:0000256" key="2">
    <source>
        <dbReference type="ARBA" id="ARBA00023316"/>
    </source>
</evidence>
<dbReference type="GO" id="GO:0000270">
    <property type="term" value="P:peptidoglycan metabolic process"/>
    <property type="evidence" value="ECO:0007669"/>
    <property type="project" value="UniProtKB-UniRule"/>
</dbReference>
<feature type="compositionally biased region" description="Basic residues" evidence="5">
    <location>
        <begin position="44"/>
        <end position="56"/>
    </location>
</feature>
<comment type="caution">
    <text evidence="7">The sequence shown here is derived from an EMBL/GenBank/DDBJ whole genome shotgun (WGS) entry which is preliminary data.</text>
</comment>
<dbReference type="EMBL" id="JAEQNA010000006">
    <property type="protein sequence ID" value="MBL0421953.1"/>
    <property type="molecule type" value="Genomic_DNA"/>
</dbReference>
<dbReference type="SUPFAM" id="SSF50685">
    <property type="entry name" value="Barwin-like endoglucanases"/>
    <property type="match status" value="1"/>
</dbReference>
<comment type="function">
    <text evidence="3">Lytic transglycosylase with a strong preference for naked glycan strands that lack stem peptides.</text>
</comment>
<feature type="signal peptide" evidence="3">
    <location>
        <begin position="1"/>
        <end position="18"/>
    </location>
</feature>
<dbReference type="RefSeq" id="WP_201685032.1">
    <property type="nucleotide sequence ID" value="NZ_JAEQNA010000006.1"/>
</dbReference>
<keyword evidence="8" id="KW-1185">Reference proteome</keyword>
<protein>
    <recommendedName>
        <fullName evidence="3">Endolytic peptidoglycan transglycosylase RlpA</fullName>
        <ecNumber evidence="3">4.2.2.-</ecNumber>
    </recommendedName>
</protein>
<dbReference type="AlphaFoldDB" id="A0A936ZR50"/>
<evidence type="ECO:0000256" key="3">
    <source>
        <dbReference type="HAMAP-Rule" id="MF_02071"/>
    </source>
</evidence>
<evidence type="ECO:0000313" key="7">
    <source>
        <dbReference type="EMBL" id="MBL0421953.1"/>
    </source>
</evidence>
<comment type="similarity">
    <text evidence="3 4">Belongs to the RlpA family.</text>
</comment>
<feature type="region of interest" description="Disordered" evidence="5">
    <location>
        <begin position="149"/>
        <end position="169"/>
    </location>
</feature>
<dbReference type="Gene3D" id="2.40.40.10">
    <property type="entry name" value="RlpA-like domain"/>
    <property type="match status" value="1"/>
</dbReference>
<dbReference type="PANTHER" id="PTHR34183:SF8">
    <property type="entry name" value="ENDOLYTIC PEPTIDOGLYCAN TRANSGLYCOSYLASE RLPA-RELATED"/>
    <property type="match status" value="1"/>
</dbReference>
<dbReference type="InterPro" id="IPR009009">
    <property type="entry name" value="RlpA-like_DPBB"/>
</dbReference>
<dbReference type="InterPro" id="IPR034718">
    <property type="entry name" value="RlpA"/>
</dbReference>
<evidence type="ECO:0000313" key="8">
    <source>
        <dbReference type="Proteomes" id="UP000613011"/>
    </source>
</evidence>
<dbReference type="NCBIfam" id="TIGR00413">
    <property type="entry name" value="rlpA"/>
    <property type="match status" value="1"/>
</dbReference>
<evidence type="ECO:0000259" key="6">
    <source>
        <dbReference type="Pfam" id="PF03330"/>
    </source>
</evidence>
<dbReference type="GO" id="GO:0008932">
    <property type="term" value="F:lytic endotransglycosylase activity"/>
    <property type="evidence" value="ECO:0007669"/>
    <property type="project" value="UniProtKB-UniRule"/>
</dbReference>
<organism evidence="7 8">
    <name type="scientific">Ramlibacter aurantiacus</name>
    <dbReference type="NCBI Taxonomy" id="2801330"/>
    <lineage>
        <taxon>Bacteria</taxon>
        <taxon>Pseudomonadati</taxon>
        <taxon>Pseudomonadota</taxon>
        <taxon>Betaproteobacteria</taxon>
        <taxon>Burkholderiales</taxon>
        <taxon>Comamonadaceae</taxon>
        <taxon>Ramlibacter</taxon>
    </lineage>
</organism>
<dbReference type="InterPro" id="IPR036908">
    <property type="entry name" value="RlpA-like_sf"/>
</dbReference>
<evidence type="ECO:0000256" key="4">
    <source>
        <dbReference type="RuleBase" id="RU003495"/>
    </source>
</evidence>
<dbReference type="EC" id="4.2.2.-" evidence="3"/>
<dbReference type="Pfam" id="PF03330">
    <property type="entry name" value="DPBB_1"/>
    <property type="match status" value="1"/>
</dbReference>
<dbReference type="HAMAP" id="MF_02071">
    <property type="entry name" value="RlpA"/>
    <property type="match status" value="1"/>
</dbReference>
<proteinExistence type="inferred from homology"/>
<dbReference type="PANTHER" id="PTHR34183">
    <property type="entry name" value="ENDOLYTIC PEPTIDOGLYCAN TRANSGLYCOSYLASE RLPA"/>
    <property type="match status" value="1"/>
</dbReference>
<reference evidence="7" key="1">
    <citation type="submission" date="2021-01" db="EMBL/GenBank/DDBJ databases">
        <title>Ramlibacter sp. strain AW1 16S ribosomal RNA gene Genome sequencing and assembly.</title>
        <authorList>
            <person name="Kang M."/>
        </authorList>
    </citation>
    <scope>NUCLEOTIDE SEQUENCE</scope>
    <source>
        <strain evidence="7">AW1</strain>
    </source>
</reference>
<evidence type="ECO:0000256" key="1">
    <source>
        <dbReference type="ARBA" id="ARBA00023239"/>
    </source>
</evidence>
<sequence precursor="true">MKSARFLVPILLAGPLAAASAWGHERERHAASTPSEPKAEAASKKKKLDHSGRRQVGKASFYHDRFGGRKMANGEPMELDGDNAASRTLPLGTTARVTNLETGQSTVVTIEDRGPYVDGRIVDLSPASADEIGLSREQGLAEVEVAPIEVPMPDGTTRMGAGAAPERGN</sequence>
<dbReference type="GO" id="GO:0071555">
    <property type="term" value="P:cell wall organization"/>
    <property type="evidence" value="ECO:0007669"/>
    <property type="project" value="UniProtKB-KW"/>
</dbReference>
<keyword evidence="3" id="KW-0732">Signal</keyword>
<keyword evidence="2 3" id="KW-0961">Cell wall biogenesis/degradation</keyword>
<keyword evidence="1 3" id="KW-0456">Lyase</keyword>
<dbReference type="InterPro" id="IPR012997">
    <property type="entry name" value="RplA"/>
</dbReference>
<feature type="domain" description="RlpA-like protein double-psi beta-barrel" evidence="6">
    <location>
        <begin position="55"/>
        <end position="144"/>
    </location>
</feature>
<feature type="region of interest" description="Disordered" evidence="5">
    <location>
        <begin position="21"/>
        <end position="84"/>
    </location>
</feature>
<gene>
    <name evidence="3" type="primary">rlpA</name>
    <name evidence="7" type="ORF">JI739_16505</name>
</gene>
<dbReference type="CDD" id="cd22268">
    <property type="entry name" value="DPBB_RlpA-like"/>
    <property type="match status" value="1"/>
</dbReference>
<accession>A0A936ZR50</accession>
<dbReference type="Proteomes" id="UP000613011">
    <property type="component" value="Unassembled WGS sequence"/>
</dbReference>
<name>A0A936ZR50_9BURK</name>